<name>A0A0L8FJ86_OCTBM</name>
<protein>
    <submittedName>
        <fullName evidence="1">Uncharacterized protein</fullName>
    </submittedName>
</protein>
<dbReference type="AlphaFoldDB" id="A0A0L8FJ86"/>
<gene>
    <name evidence="1" type="ORF">OCBIM_22017834mg</name>
</gene>
<sequence length="67" mass="7310">MVTAGVSLIRNKTTSSQKFREMISNPSLKISNLSLKIFPALYGGVVEATKPIGTVESSFAQILIRLR</sequence>
<accession>A0A0L8FJ86</accession>
<proteinExistence type="predicted"/>
<reference evidence="1" key="1">
    <citation type="submission" date="2015-07" db="EMBL/GenBank/DDBJ databases">
        <title>MeaNS - Measles Nucleotide Surveillance Program.</title>
        <authorList>
            <person name="Tran T."/>
            <person name="Druce J."/>
        </authorList>
    </citation>
    <scope>NUCLEOTIDE SEQUENCE</scope>
    <source>
        <strain evidence="1">UCB-OBI-ISO-001</strain>
        <tissue evidence="1">Gonad</tissue>
    </source>
</reference>
<dbReference type="EMBL" id="KQ430497">
    <property type="protein sequence ID" value="KOF64065.1"/>
    <property type="molecule type" value="Genomic_DNA"/>
</dbReference>
<organism evidence="1">
    <name type="scientific">Octopus bimaculoides</name>
    <name type="common">California two-spotted octopus</name>
    <dbReference type="NCBI Taxonomy" id="37653"/>
    <lineage>
        <taxon>Eukaryota</taxon>
        <taxon>Metazoa</taxon>
        <taxon>Spiralia</taxon>
        <taxon>Lophotrochozoa</taxon>
        <taxon>Mollusca</taxon>
        <taxon>Cephalopoda</taxon>
        <taxon>Coleoidea</taxon>
        <taxon>Octopodiformes</taxon>
        <taxon>Octopoda</taxon>
        <taxon>Incirrata</taxon>
        <taxon>Octopodidae</taxon>
        <taxon>Octopus</taxon>
    </lineage>
</organism>
<evidence type="ECO:0000313" key="1">
    <source>
        <dbReference type="EMBL" id="KOF64065.1"/>
    </source>
</evidence>